<sequence length="214" mass="24947">MVERDDEIKVLGEINLELRSGTHKVIEKLSQEKVSQEEALEKFKWKVERDHEIKVLGEVNIELESCTKKLREKLSQEADSKEEDLEEFNLTLDNILEKLSQEKDSPDDFYVFMYDTDDDASISGKSCEHFGWDWPQNDSPSTEVDWQDDPLHETRDFFVRLDQSIQVVVVQNNVHEDVAEEVTEMANDQAEALSDQEVTDECLDDEHVEERRPS</sequence>
<evidence type="ECO:0000313" key="3">
    <source>
        <dbReference type="EMBL" id="GJT73048.1"/>
    </source>
</evidence>
<proteinExistence type="predicted"/>
<protein>
    <submittedName>
        <fullName evidence="3">Uncharacterized protein</fullName>
    </submittedName>
</protein>
<comment type="caution">
    <text evidence="3">The sequence shown here is derived from an EMBL/GenBank/DDBJ whole genome shotgun (WGS) entry which is preliminary data.</text>
</comment>
<feature type="coiled-coil region" evidence="1">
    <location>
        <begin position="71"/>
        <end position="105"/>
    </location>
</feature>
<feature type="region of interest" description="Disordered" evidence="2">
    <location>
        <begin position="184"/>
        <end position="214"/>
    </location>
</feature>
<evidence type="ECO:0000256" key="1">
    <source>
        <dbReference type="SAM" id="Coils"/>
    </source>
</evidence>
<dbReference type="Proteomes" id="UP001151760">
    <property type="component" value="Unassembled WGS sequence"/>
</dbReference>
<evidence type="ECO:0000256" key="2">
    <source>
        <dbReference type="SAM" id="MobiDB-lite"/>
    </source>
</evidence>
<keyword evidence="4" id="KW-1185">Reference proteome</keyword>
<dbReference type="EMBL" id="BQNB010018316">
    <property type="protein sequence ID" value="GJT73048.1"/>
    <property type="molecule type" value="Genomic_DNA"/>
</dbReference>
<evidence type="ECO:0000313" key="4">
    <source>
        <dbReference type="Proteomes" id="UP001151760"/>
    </source>
</evidence>
<gene>
    <name evidence="3" type="ORF">Tco_1032334</name>
</gene>
<accession>A0ABQ5GBK2</accession>
<organism evidence="3 4">
    <name type="scientific">Tanacetum coccineum</name>
    <dbReference type="NCBI Taxonomy" id="301880"/>
    <lineage>
        <taxon>Eukaryota</taxon>
        <taxon>Viridiplantae</taxon>
        <taxon>Streptophyta</taxon>
        <taxon>Embryophyta</taxon>
        <taxon>Tracheophyta</taxon>
        <taxon>Spermatophyta</taxon>
        <taxon>Magnoliopsida</taxon>
        <taxon>eudicotyledons</taxon>
        <taxon>Gunneridae</taxon>
        <taxon>Pentapetalae</taxon>
        <taxon>asterids</taxon>
        <taxon>campanulids</taxon>
        <taxon>Asterales</taxon>
        <taxon>Asteraceae</taxon>
        <taxon>Asteroideae</taxon>
        <taxon>Anthemideae</taxon>
        <taxon>Anthemidinae</taxon>
        <taxon>Tanacetum</taxon>
    </lineage>
</organism>
<reference evidence="3" key="2">
    <citation type="submission" date="2022-01" db="EMBL/GenBank/DDBJ databases">
        <authorList>
            <person name="Yamashiro T."/>
            <person name="Shiraishi A."/>
            <person name="Satake H."/>
            <person name="Nakayama K."/>
        </authorList>
    </citation>
    <scope>NUCLEOTIDE SEQUENCE</scope>
</reference>
<keyword evidence="1" id="KW-0175">Coiled coil</keyword>
<name>A0ABQ5GBK2_9ASTR</name>
<feature type="compositionally biased region" description="Acidic residues" evidence="2">
    <location>
        <begin position="197"/>
        <end position="207"/>
    </location>
</feature>
<reference evidence="3" key="1">
    <citation type="journal article" date="2022" name="Int. J. Mol. Sci.">
        <title>Draft Genome of Tanacetum Coccineum: Genomic Comparison of Closely Related Tanacetum-Family Plants.</title>
        <authorList>
            <person name="Yamashiro T."/>
            <person name="Shiraishi A."/>
            <person name="Nakayama K."/>
            <person name="Satake H."/>
        </authorList>
    </citation>
    <scope>NUCLEOTIDE SEQUENCE</scope>
</reference>